<proteinExistence type="predicted"/>
<organism evidence="5 6">
    <name type="scientific">Blastopirellula marina</name>
    <dbReference type="NCBI Taxonomy" id="124"/>
    <lineage>
        <taxon>Bacteria</taxon>
        <taxon>Pseudomonadati</taxon>
        <taxon>Planctomycetota</taxon>
        <taxon>Planctomycetia</taxon>
        <taxon>Pirellulales</taxon>
        <taxon>Pirellulaceae</taxon>
        <taxon>Blastopirellula</taxon>
    </lineage>
</organism>
<gene>
    <name evidence="5" type="ORF">C5Y98_28445</name>
</gene>
<evidence type="ECO:0000256" key="2">
    <source>
        <dbReference type="SAM" id="SignalP"/>
    </source>
</evidence>
<evidence type="ECO:0000313" key="6">
    <source>
        <dbReference type="Proteomes" id="UP000239388"/>
    </source>
</evidence>
<dbReference type="AlphaFoldDB" id="A0A2S8F4W9"/>
<name>A0A2S8F4W9_9BACT</name>
<dbReference type="PROSITE" id="PS51468">
    <property type="entry name" value="VIT"/>
    <property type="match status" value="1"/>
</dbReference>
<dbReference type="PROSITE" id="PS50234">
    <property type="entry name" value="VWFA"/>
    <property type="match status" value="1"/>
</dbReference>
<accession>A0A2S8F4W9</accession>
<evidence type="ECO:0000313" key="5">
    <source>
        <dbReference type="EMBL" id="PQO27177.1"/>
    </source>
</evidence>
<dbReference type="EMBL" id="PUIB01000028">
    <property type="protein sequence ID" value="PQO27177.1"/>
    <property type="molecule type" value="Genomic_DNA"/>
</dbReference>
<comment type="caution">
    <text evidence="5">The sequence shown here is derived from an EMBL/GenBank/DDBJ whole genome shotgun (WGS) entry which is preliminary data.</text>
</comment>
<feature type="chain" id="PRO_5015616246" description="Trypsin" evidence="2">
    <location>
        <begin position="29"/>
        <end position="823"/>
    </location>
</feature>
<feature type="signal peptide" evidence="2">
    <location>
        <begin position="1"/>
        <end position="28"/>
    </location>
</feature>
<dbReference type="Gene3D" id="2.60.40.3680">
    <property type="match status" value="1"/>
</dbReference>
<dbReference type="SUPFAM" id="SSF53300">
    <property type="entry name" value="vWA-like"/>
    <property type="match status" value="1"/>
</dbReference>
<feature type="domain" description="VIT" evidence="4">
    <location>
        <begin position="44"/>
        <end position="172"/>
    </location>
</feature>
<evidence type="ECO:0000259" key="3">
    <source>
        <dbReference type="PROSITE" id="PS50234"/>
    </source>
</evidence>
<dbReference type="Pfam" id="PF13768">
    <property type="entry name" value="VWA_3"/>
    <property type="match status" value="1"/>
</dbReference>
<reference evidence="5 6" key="1">
    <citation type="submission" date="2018-02" db="EMBL/GenBank/DDBJ databases">
        <title>Comparative genomes isolates from brazilian mangrove.</title>
        <authorList>
            <person name="Araujo J.E."/>
            <person name="Taketani R.G."/>
            <person name="Silva M.C.P."/>
            <person name="Loureco M.V."/>
            <person name="Andreote F.D."/>
        </authorList>
    </citation>
    <scope>NUCLEOTIDE SEQUENCE [LARGE SCALE GENOMIC DNA]</scope>
    <source>
        <strain evidence="5 6">NAP PRIS-MGV</strain>
    </source>
</reference>
<dbReference type="InterPro" id="IPR002035">
    <property type="entry name" value="VWF_A"/>
</dbReference>
<dbReference type="Pfam" id="PF08487">
    <property type="entry name" value="VIT"/>
    <property type="match status" value="1"/>
</dbReference>
<dbReference type="SMART" id="SM00327">
    <property type="entry name" value="VWA"/>
    <property type="match status" value="1"/>
</dbReference>
<protein>
    <recommendedName>
        <fullName evidence="7">Trypsin</fullName>
    </recommendedName>
</protein>
<feature type="region of interest" description="Disordered" evidence="1">
    <location>
        <begin position="614"/>
        <end position="682"/>
    </location>
</feature>
<dbReference type="PANTHER" id="PTHR45737">
    <property type="entry name" value="VON WILLEBRAND FACTOR A DOMAIN-CONTAINING PROTEIN 5A"/>
    <property type="match status" value="1"/>
</dbReference>
<dbReference type="SMART" id="SM00609">
    <property type="entry name" value="VIT"/>
    <property type="match status" value="1"/>
</dbReference>
<dbReference type="InterPro" id="IPR036465">
    <property type="entry name" value="vWFA_dom_sf"/>
</dbReference>
<dbReference type="Proteomes" id="UP000239388">
    <property type="component" value="Unassembled WGS sequence"/>
</dbReference>
<evidence type="ECO:0000256" key="1">
    <source>
        <dbReference type="SAM" id="MobiDB-lite"/>
    </source>
</evidence>
<dbReference type="InterPro" id="IPR013694">
    <property type="entry name" value="VIT"/>
</dbReference>
<feature type="domain" description="VWFA" evidence="3">
    <location>
        <begin position="294"/>
        <end position="469"/>
    </location>
</feature>
<feature type="compositionally biased region" description="Basic and acidic residues" evidence="1">
    <location>
        <begin position="614"/>
        <end position="631"/>
    </location>
</feature>
<dbReference type="Gene3D" id="3.40.50.410">
    <property type="entry name" value="von Willebrand factor, type A domain"/>
    <property type="match status" value="1"/>
</dbReference>
<evidence type="ECO:0000259" key="4">
    <source>
        <dbReference type="PROSITE" id="PS51468"/>
    </source>
</evidence>
<evidence type="ECO:0008006" key="7">
    <source>
        <dbReference type="Google" id="ProtNLM"/>
    </source>
</evidence>
<sequence length="823" mass="90974">MTRTALLATSLVATLCTLLLASAASAQAVIVIHNSVRPIPLPRPIPRPTPQPQPTESYKITKLEVNAKIKDQVAQVQVTQEFQNTGSRQMEVSFLFPLPYDGAIDSLTLMVDGKEFPAKLLPKEKAREIYNSIVRQNKDPALLEWTGTGMFQTSVFPVPAGASREVTITYSQLLKKDGRLTDFLFPMSTAKYTDRPVEKIKVRLALEGSEKLKSIYSPTHNVDIERNGNKRAVVKYEADNVIPSSDFRLFFESSNEKLSASVISYRPDKDEEGFFLMLATPPPKEAMQEPPKKTVLFVVDRSGSMNGEKIDQARDAAKYVLNHLNEQDLFNIIAYDSDVESFQPELQKADKKSVREAIGFVDGLYAGGSTNIDGALTTAMEMVQDDERPCYILFLSDGRPTRGEVDEMKIVENAKKHNTHHARMINFGVGYDVNSRLMDRLSREIQGQSQYVRPDEDLEEHVARLYRKINAPLMTDVEIKFDLERGGAKAVNRVLPKEVVDLFEGEQLVLVGRYKAWGDAKITVTGKVNGAQEKFDFPAEFVHESKDQSNAFVEKLWAIRRIGEIIDEMDLHGQNKELIEELVRLSTDHGILTPYTSFLADENQSLESLAANRLDGRMSEEQARQLGEKLSETSGRSAFSQRGAKARYQNANNALEAQPAADRVVSSPSRRSRGRSGGFGGGGGGFGGGGFGGGGFGGGGGIGGAGGMRDNYGASEAEAPASVTGPVGGVTVEDTETDEVHVVNSVRTIGNRTLFYRNKMWIDEEAADEAKKAKPDYVDVKRFSDTYFDLVAKNTKAENALLSQQQENETLVVKLRGKVYRIR</sequence>
<dbReference type="PANTHER" id="PTHR45737:SF6">
    <property type="entry name" value="VON WILLEBRAND FACTOR A DOMAIN-CONTAINING PROTEIN 5A"/>
    <property type="match status" value="1"/>
</dbReference>
<dbReference type="OrthoDB" id="9784383at2"/>
<dbReference type="RefSeq" id="WP_105359811.1">
    <property type="nucleotide sequence ID" value="NZ_PUIB01000028.1"/>
</dbReference>
<keyword evidence="2" id="KW-0732">Signal</keyword>